<dbReference type="Proteomes" id="UP000677616">
    <property type="component" value="Chromosome"/>
</dbReference>
<feature type="transmembrane region" description="Helical" evidence="1">
    <location>
        <begin position="159"/>
        <end position="182"/>
    </location>
</feature>
<proteinExistence type="predicted"/>
<dbReference type="EMBL" id="CP073084">
    <property type="protein sequence ID" value="QUE54215.1"/>
    <property type="molecule type" value="Genomic_DNA"/>
</dbReference>
<dbReference type="PANTHER" id="PTHR40076">
    <property type="entry name" value="MEMBRANE PROTEIN-RELATED"/>
    <property type="match status" value="1"/>
</dbReference>
<organism evidence="2 3">
    <name type="scientific">Streptococcus oriscaviae</name>
    <dbReference type="NCBI Taxonomy" id="2781599"/>
    <lineage>
        <taxon>Bacteria</taxon>
        <taxon>Bacillati</taxon>
        <taxon>Bacillota</taxon>
        <taxon>Bacilli</taxon>
        <taxon>Lactobacillales</taxon>
        <taxon>Streptococcaceae</taxon>
        <taxon>Streptococcus</taxon>
    </lineage>
</organism>
<dbReference type="PANTHER" id="PTHR40076:SF1">
    <property type="entry name" value="MEMBRANE PROTEIN"/>
    <property type="match status" value="1"/>
</dbReference>
<dbReference type="InterPro" id="IPR010380">
    <property type="entry name" value="DUF975"/>
</dbReference>
<keyword evidence="1" id="KW-1133">Transmembrane helix</keyword>
<evidence type="ECO:0000256" key="1">
    <source>
        <dbReference type="SAM" id="Phobius"/>
    </source>
</evidence>
<feature type="transmembrane region" description="Helical" evidence="1">
    <location>
        <begin position="62"/>
        <end position="84"/>
    </location>
</feature>
<feature type="transmembrane region" description="Helical" evidence="1">
    <location>
        <begin position="21"/>
        <end position="42"/>
    </location>
</feature>
<accession>A0ABX7YKJ8</accession>
<sequence length="277" mass="31683">MFSVSHIRAQARQTINTVPGIYLLALIPVAITAVTNIFSYVYGQGTTVYSELATNPSATTGFVINSTLFPMFYGLLISFLYLSISWTLIQVVRKTRETVAIKDALFVFTHPHFVKILVTYLLKNFLLFLWSIPMLVGLFCFIVGLMLAIISYYLPPEGLVQLISAFLLGGFILLVAGCALYCPQYYAYSQVEFLLYDRLENNNYTSAFSLIRDSRQLMKGYKAKRWVLDLSFIGWFFLMGITFGLVGLYVVPYHYCSQVYFYEALKEEQALKVNYFF</sequence>
<keyword evidence="1" id="KW-0472">Membrane</keyword>
<reference evidence="2 3" key="1">
    <citation type="submission" date="2021-04" db="EMBL/GenBank/DDBJ databases">
        <title>Complete genome sequence of a novel Streptococcus species.</title>
        <authorList>
            <person name="Teng J.L.L."/>
        </authorList>
    </citation>
    <scope>NUCLEOTIDE SEQUENCE [LARGE SCALE GENOMIC DNA]</scope>
    <source>
        <strain evidence="2 3">HKU75</strain>
    </source>
</reference>
<evidence type="ECO:0000313" key="3">
    <source>
        <dbReference type="Proteomes" id="UP000677616"/>
    </source>
</evidence>
<feature type="transmembrane region" description="Helical" evidence="1">
    <location>
        <begin position="226"/>
        <end position="251"/>
    </location>
</feature>
<gene>
    <name evidence="2" type="ORF">INT76_10435</name>
</gene>
<feature type="transmembrane region" description="Helical" evidence="1">
    <location>
        <begin position="125"/>
        <end position="153"/>
    </location>
</feature>
<evidence type="ECO:0000313" key="2">
    <source>
        <dbReference type="EMBL" id="QUE54215.1"/>
    </source>
</evidence>
<keyword evidence="1" id="KW-0812">Transmembrane</keyword>
<keyword evidence="3" id="KW-1185">Reference proteome</keyword>
<dbReference type="Pfam" id="PF06161">
    <property type="entry name" value="DUF975"/>
    <property type="match status" value="1"/>
</dbReference>
<name>A0ABX7YKJ8_9STRE</name>
<protein>
    <submittedName>
        <fullName evidence="2">DUF975 family protein</fullName>
    </submittedName>
</protein>
<dbReference type="RefSeq" id="WP_212570572.1">
    <property type="nucleotide sequence ID" value="NZ_CP073084.1"/>
</dbReference>